<dbReference type="Proteomes" id="UP000887159">
    <property type="component" value="Unassembled WGS sequence"/>
</dbReference>
<keyword evidence="2" id="KW-1185">Reference proteome</keyword>
<gene>
    <name evidence="1" type="ORF">TNCV_3684321</name>
</gene>
<accession>A0A8X6RJL6</accession>
<dbReference type="AlphaFoldDB" id="A0A8X6RJL6"/>
<dbReference type="EMBL" id="BMAU01021186">
    <property type="protein sequence ID" value="GFX95380.1"/>
    <property type="molecule type" value="Genomic_DNA"/>
</dbReference>
<reference evidence="1" key="1">
    <citation type="submission" date="2020-08" db="EMBL/GenBank/DDBJ databases">
        <title>Multicomponent nature underlies the extraordinary mechanical properties of spider dragline silk.</title>
        <authorList>
            <person name="Kono N."/>
            <person name="Nakamura H."/>
            <person name="Mori M."/>
            <person name="Yoshida Y."/>
            <person name="Ohtoshi R."/>
            <person name="Malay A.D."/>
            <person name="Moran D.A.P."/>
            <person name="Tomita M."/>
            <person name="Numata K."/>
            <person name="Arakawa K."/>
        </authorList>
    </citation>
    <scope>NUCLEOTIDE SEQUENCE</scope>
</reference>
<organism evidence="1 2">
    <name type="scientific">Trichonephila clavipes</name>
    <name type="common">Golden silk orbweaver</name>
    <name type="synonym">Nephila clavipes</name>
    <dbReference type="NCBI Taxonomy" id="2585209"/>
    <lineage>
        <taxon>Eukaryota</taxon>
        <taxon>Metazoa</taxon>
        <taxon>Ecdysozoa</taxon>
        <taxon>Arthropoda</taxon>
        <taxon>Chelicerata</taxon>
        <taxon>Arachnida</taxon>
        <taxon>Araneae</taxon>
        <taxon>Araneomorphae</taxon>
        <taxon>Entelegynae</taxon>
        <taxon>Araneoidea</taxon>
        <taxon>Nephilidae</taxon>
        <taxon>Trichonephila</taxon>
    </lineage>
</organism>
<comment type="caution">
    <text evidence="1">The sequence shown here is derived from an EMBL/GenBank/DDBJ whole genome shotgun (WGS) entry which is preliminary data.</text>
</comment>
<evidence type="ECO:0000313" key="1">
    <source>
        <dbReference type="EMBL" id="GFX95380.1"/>
    </source>
</evidence>
<sequence>MSELPQIPFSRICGAPCVNERNQSILCMKAGTSGSYLRHEDTPSMQSCDVTSNTSLFFQEVANGLFQQDNSQLKASANMFRRIYKCILDHYSPLISHYLAVIGRHLLVLPPPCSEDELG</sequence>
<evidence type="ECO:0000313" key="2">
    <source>
        <dbReference type="Proteomes" id="UP000887159"/>
    </source>
</evidence>
<protein>
    <submittedName>
        <fullName evidence="1">Uncharacterized protein</fullName>
    </submittedName>
</protein>
<proteinExistence type="predicted"/>
<name>A0A8X6RJL6_TRICX</name>